<reference evidence="6" key="1">
    <citation type="journal article" date="2023" name="Mol. Phylogenet. Evol.">
        <title>Genome-scale phylogeny and comparative genomics of the fungal order Sordariales.</title>
        <authorList>
            <person name="Hensen N."/>
            <person name="Bonometti L."/>
            <person name="Westerberg I."/>
            <person name="Brannstrom I.O."/>
            <person name="Guillou S."/>
            <person name="Cros-Aarteil S."/>
            <person name="Calhoun S."/>
            <person name="Haridas S."/>
            <person name="Kuo A."/>
            <person name="Mondo S."/>
            <person name="Pangilinan J."/>
            <person name="Riley R."/>
            <person name="LaButti K."/>
            <person name="Andreopoulos B."/>
            <person name="Lipzen A."/>
            <person name="Chen C."/>
            <person name="Yan M."/>
            <person name="Daum C."/>
            <person name="Ng V."/>
            <person name="Clum A."/>
            <person name="Steindorff A."/>
            <person name="Ohm R.A."/>
            <person name="Martin F."/>
            <person name="Silar P."/>
            <person name="Natvig D.O."/>
            <person name="Lalanne C."/>
            <person name="Gautier V."/>
            <person name="Ament-Velasquez S.L."/>
            <person name="Kruys A."/>
            <person name="Hutchinson M.I."/>
            <person name="Powell A.J."/>
            <person name="Barry K."/>
            <person name="Miller A.N."/>
            <person name="Grigoriev I.V."/>
            <person name="Debuchy R."/>
            <person name="Gladieux P."/>
            <person name="Hiltunen Thoren M."/>
            <person name="Johannesson H."/>
        </authorList>
    </citation>
    <scope>NUCLEOTIDE SEQUENCE</scope>
    <source>
        <strain evidence="6">CBS 141.50</strain>
    </source>
</reference>
<evidence type="ECO:0000313" key="6">
    <source>
        <dbReference type="EMBL" id="KAK4143758.1"/>
    </source>
</evidence>
<dbReference type="PANTHER" id="PTHR43735">
    <property type="entry name" value="APOPTOSIS-INDUCING FACTOR 1"/>
    <property type="match status" value="1"/>
</dbReference>
<dbReference type="PRINTS" id="PR00368">
    <property type="entry name" value="FADPNR"/>
</dbReference>
<dbReference type="PANTHER" id="PTHR43735:SF3">
    <property type="entry name" value="FERROPTOSIS SUPPRESSOR PROTEIN 1"/>
    <property type="match status" value="1"/>
</dbReference>
<feature type="domain" description="FAD/NAD(P)-binding" evidence="5">
    <location>
        <begin position="4"/>
        <end position="311"/>
    </location>
</feature>
<keyword evidence="7" id="KW-1185">Reference proteome</keyword>
<reference evidence="6" key="2">
    <citation type="submission" date="2023-05" db="EMBL/GenBank/DDBJ databases">
        <authorList>
            <consortium name="Lawrence Berkeley National Laboratory"/>
            <person name="Steindorff A."/>
            <person name="Hensen N."/>
            <person name="Bonometti L."/>
            <person name="Westerberg I."/>
            <person name="Brannstrom I.O."/>
            <person name="Guillou S."/>
            <person name="Cros-Aarteil S."/>
            <person name="Calhoun S."/>
            <person name="Haridas S."/>
            <person name="Kuo A."/>
            <person name="Mondo S."/>
            <person name="Pangilinan J."/>
            <person name="Riley R."/>
            <person name="Labutti K."/>
            <person name="Andreopoulos B."/>
            <person name="Lipzen A."/>
            <person name="Chen C."/>
            <person name="Yanf M."/>
            <person name="Daum C."/>
            <person name="Ng V."/>
            <person name="Clum A."/>
            <person name="Ohm R."/>
            <person name="Martin F."/>
            <person name="Silar P."/>
            <person name="Natvig D."/>
            <person name="Lalanne C."/>
            <person name="Gautier V."/>
            <person name="Ament-Velasquez S.L."/>
            <person name="Kruys A."/>
            <person name="Hutchinson M.I."/>
            <person name="Powell A.J."/>
            <person name="Barry K."/>
            <person name="Miller A.N."/>
            <person name="Grigoriev I.V."/>
            <person name="Debuchy R."/>
            <person name="Gladieux P."/>
            <person name="Thoren M.H."/>
            <person name="Johannesson H."/>
        </authorList>
    </citation>
    <scope>NUCLEOTIDE SEQUENCE</scope>
    <source>
        <strain evidence="6">CBS 141.50</strain>
    </source>
</reference>
<dbReference type="GO" id="GO:0004174">
    <property type="term" value="F:electron-transferring-flavoprotein dehydrogenase activity"/>
    <property type="evidence" value="ECO:0007669"/>
    <property type="project" value="TreeGrafter"/>
</dbReference>
<name>A0AAN6V2T0_9PEZI</name>
<dbReference type="GO" id="GO:0050660">
    <property type="term" value="F:flavin adenine dinucleotide binding"/>
    <property type="evidence" value="ECO:0007669"/>
    <property type="project" value="TreeGrafter"/>
</dbReference>
<comment type="similarity">
    <text evidence="1">Belongs to the FAD-dependent oxidoreductase family.</text>
</comment>
<keyword evidence="3" id="KW-0274">FAD</keyword>
<evidence type="ECO:0000259" key="5">
    <source>
        <dbReference type="Pfam" id="PF07992"/>
    </source>
</evidence>
<dbReference type="GO" id="GO:0005737">
    <property type="term" value="C:cytoplasm"/>
    <property type="evidence" value="ECO:0007669"/>
    <property type="project" value="TreeGrafter"/>
</dbReference>
<dbReference type="EMBL" id="MU853583">
    <property type="protein sequence ID" value="KAK4143758.1"/>
    <property type="molecule type" value="Genomic_DNA"/>
</dbReference>
<organism evidence="6 7">
    <name type="scientific">Dichotomopilus funicola</name>
    <dbReference type="NCBI Taxonomy" id="1934379"/>
    <lineage>
        <taxon>Eukaryota</taxon>
        <taxon>Fungi</taxon>
        <taxon>Dikarya</taxon>
        <taxon>Ascomycota</taxon>
        <taxon>Pezizomycotina</taxon>
        <taxon>Sordariomycetes</taxon>
        <taxon>Sordariomycetidae</taxon>
        <taxon>Sordariales</taxon>
        <taxon>Chaetomiaceae</taxon>
        <taxon>Dichotomopilus</taxon>
    </lineage>
</organism>
<sequence length="403" mass="43977">MARTVVILGASYAGIPIAHYLLKHTVAKVKGLKVILVAPNTDFYWNVASVRAILPGMMGDEKIFYPIAPTFTKYSSDSYELVHGVADKVDPDTSIVEVRGNDGSARTIQYDELALTTHLPTHRVIATGTSFKADMPFKGLSTTEETKAVLHDWSKRIAAAQSIVVAGAGATGIEIAGELGQEYGVTGKKQITLISAEELPFDSEFRREVREAAKWELERLKVRVIPNAKVTSPPTSATLTLASTSTTTKTKTANPPTTLKADLLIPTYGITPNTSFLPASMLDARGYIKQTTRLRAEGHANIFVVGDVGNLQRPQGVHGDAQVVHLARSLLEKRLLGEEEGADYKPMEKIMLATSIGRNRGTGQLGNWRVWSLLVWWLKGRHLGTNVAAEFVRGDRTMTAKSW</sequence>
<keyword evidence="2" id="KW-0285">Flavoprotein</keyword>
<dbReference type="Pfam" id="PF07992">
    <property type="entry name" value="Pyr_redox_2"/>
    <property type="match status" value="1"/>
</dbReference>
<evidence type="ECO:0000256" key="1">
    <source>
        <dbReference type="ARBA" id="ARBA00006442"/>
    </source>
</evidence>
<dbReference type="AlphaFoldDB" id="A0AAN6V2T0"/>
<protein>
    <recommendedName>
        <fullName evidence="5">FAD/NAD(P)-binding domain-containing protein</fullName>
    </recommendedName>
</protein>
<proteinExistence type="inferred from homology"/>
<accession>A0AAN6V2T0</accession>
<evidence type="ECO:0000256" key="2">
    <source>
        <dbReference type="ARBA" id="ARBA00022630"/>
    </source>
</evidence>
<evidence type="ECO:0000256" key="4">
    <source>
        <dbReference type="ARBA" id="ARBA00023002"/>
    </source>
</evidence>
<keyword evidence="4" id="KW-0560">Oxidoreductase</keyword>
<dbReference type="RefSeq" id="XP_062637129.1">
    <property type="nucleotide sequence ID" value="XM_062777215.1"/>
</dbReference>
<evidence type="ECO:0000256" key="3">
    <source>
        <dbReference type="ARBA" id="ARBA00022827"/>
    </source>
</evidence>
<dbReference type="Gene3D" id="3.50.50.100">
    <property type="match status" value="1"/>
</dbReference>
<dbReference type="SUPFAM" id="SSF51905">
    <property type="entry name" value="FAD/NAD(P)-binding domain"/>
    <property type="match status" value="1"/>
</dbReference>
<comment type="caution">
    <text evidence="6">The sequence shown here is derived from an EMBL/GenBank/DDBJ whole genome shotgun (WGS) entry which is preliminary data.</text>
</comment>
<dbReference type="Proteomes" id="UP001302676">
    <property type="component" value="Unassembled WGS sequence"/>
</dbReference>
<dbReference type="PRINTS" id="PR00411">
    <property type="entry name" value="PNDRDTASEI"/>
</dbReference>
<evidence type="ECO:0000313" key="7">
    <source>
        <dbReference type="Proteomes" id="UP001302676"/>
    </source>
</evidence>
<dbReference type="InterPro" id="IPR023753">
    <property type="entry name" value="FAD/NAD-binding_dom"/>
</dbReference>
<gene>
    <name evidence="6" type="ORF">C8A04DRAFT_12101</name>
</gene>
<dbReference type="GeneID" id="87813828"/>
<dbReference type="InterPro" id="IPR036188">
    <property type="entry name" value="FAD/NAD-bd_sf"/>
</dbReference>